<keyword evidence="2 6" id="KW-0963">Cytoplasm</keyword>
<feature type="domain" description="Proteasome alpha-type subunits" evidence="7">
    <location>
        <begin position="9"/>
        <end position="31"/>
    </location>
</feature>
<proteinExistence type="inferred from homology"/>
<dbReference type="GO" id="GO:0005634">
    <property type="term" value="C:nucleus"/>
    <property type="evidence" value="ECO:0007669"/>
    <property type="project" value="UniProtKB-SubCell"/>
</dbReference>
<accession>A0A6U0EIJ7</accession>
<dbReference type="PROSITE" id="PS51475">
    <property type="entry name" value="PROTEASOME_ALPHA_2"/>
    <property type="match status" value="1"/>
</dbReference>
<evidence type="ECO:0000313" key="8">
    <source>
        <dbReference type="EMBL" id="CAD8576099.1"/>
    </source>
</evidence>
<dbReference type="InterPro" id="IPR001353">
    <property type="entry name" value="Proteasome_sua/b"/>
</dbReference>
<comment type="subcellular location">
    <subcellularLocation>
        <location evidence="6">Cytoplasm</location>
    </subcellularLocation>
    <subcellularLocation>
        <location evidence="6">Nucleus</location>
    </subcellularLocation>
</comment>
<dbReference type="CDD" id="cd03754">
    <property type="entry name" value="proteasome_alpha_type_6"/>
    <property type="match status" value="1"/>
</dbReference>
<comment type="function">
    <text evidence="1">The proteasome is a multicatalytic proteinase complex which is characterized by its ability to cleave peptides with Arg, Phe, Tyr, Leu, and Glu adjacent to the leaving group at neutral or slightly basic pH. The proteasome has an ATP-dependent proteolytic activity.</text>
</comment>
<dbReference type="InterPro" id="IPR000426">
    <property type="entry name" value="Proteasome_asu_N"/>
</dbReference>
<reference evidence="8" key="1">
    <citation type="submission" date="2021-01" db="EMBL/GenBank/DDBJ databases">
        <authorList>
            <person name="Corre E."/>
            <person name="Pelletier E."/>
            <person name="Niang G."/>
            <person name="Scheremetjew M."/>
            <person name="Finn R."/>
            <person name="Kale V."/>
            <person name="Holt S."/>
            <person name="Cochrane G."/>
            <person name="Meng A."/>
            <person name="Brown T."/>
            <person name="Cohen L."/>
        </authorList>
    </citation>
    <scope>NUCLEOTIDE SEQUENCE</scope>
    <source>
        <strain evidence="8">Clade-D-RCC2572</strain>
    </source>
</reference>
<dbReference type="PROSITE" id="PS00388">
    <property type="entry name" value="PROTEASOME_ALPHA_1"/>
    <property type="match status" value="1"/>
</dbReference>
<dbReference type="Pfam" id="PF10584">
    <property type="entry name" value="Proteasome_A_N"/>
    <property type="match status" value="1"/>
</dbReference>
<dbReference type="AlphaFoldDB" id="A0A6U0EIJ7"/>
<name>A0A6U0EIJ7_9CHLO</name>
<evidence type="ECO:0000256" key="3">
    <source>
        <dbReference type="ARBA" id="ARBA00022942"/>
    </source>
</evidence>
<protein>
    <recommendedName>
        <fullName evidence="6">Proteasome subunit alpha type</fullName>
    </recommendedName>
</protein>
<dbReference type="InterPro" id="IPR029055">
    <property type="entry name" value="Ntn_hydrolases_N"/>
</dbReference>
<dbReference type="EMBL" id="HBEW01000617">
    <property type="protein sequence ID" value="CAD8576099.1"/>
    <property type="molecule type" value="Transcribed_RNA"/>
</dbReference>
<dbReference type="SMART" id="SM00948">
    <property type="entry name" value="Proteasome_A_N"/>
    <property type="match status" value="1"/>
</dbReference>
<dbReference type="Pfam" id="PF00227">
    <property type="entry name" value="Proteasome"/>
    <property type="match status" value="1"/>
</dbReference>
<organism evidence="8">
    <name type="scientific">Ostreococcus mediterraneus</name>
    <dbReference type="NCBI Taxonomy" id="1486918"/>
    <lineage>
        <taxon>Eukaryota</taxon>
        <taxon>Viridiplantae</taxon>
        <taxon>Chlorophyta</taxon>
        <taxon>Mamiellophyceae</taxon>
        <taxon>Mamiellales</taxon>
        <taxon>Bathycoccaceae</taxon>
        <taxon>Ostreococcus</taxon>
    </lineage>
</organism>
<evidence type="ECO:0000256" key="4">
    <source>
        <dbReference type="ARBA" id="ARBA00023242"/>
    </source>
</evidence>
<keyword evidence="4 6" id="KW-0539">Nucleus</keyword>
<gene>
    <name evidence="8" type="ORF">OMED0929_LOCUS506</name>
</gene>
<evidence type="ECO:0000256" key="6">
    <source>
        <dbReference type="RuleBase" id="RU000551"/>
    </source>
</evidence>
<dbReference type="SUPFAM" id="SSF56235">
    <property type="entry name" value="N-terminal nucleophile aminohydrolases (Ntn hydrolases)"/>
    <property type="match status" value="1"/>
</dbReference>
<sequence>MSRGAGAGYDRHITVFSPEGRLYQVEYAFKAIKSVGVTSIGVRGKDSVCVVTQKKIPDKLIDPSDVTHMYKITKTVGMCATGKGPDIRDIVQKARKKAADFAFEYGYDVPVDVLANILADEFQVYTQHAYMRPLAVMVILVAIDEDRGPSLFKCDPAGYYVGYSATSAGAKEVEAVNFLEKKVKAGASFDVDETTRLAISTLQHVLGEEVKASELEVAIVTQDNPMFRTLSVETVEEHLTCISERD</sequence>
<evidence type="ECO:0000259" key="7">
    <source>
        <dbReference type="PROSITE" id="PS00388"/>
    </source>
</evidence>
<dbReference type="InterPro" id="IPR034642">
    <property type="entry name" value="Proteasome_subunit_alpha6"/>
</dbReference>
<dbReference type="InterPro" id="IPR023332">
    <property type="entry name" value="Proteasome_alpha-type"/>
</dbReference>
<evidence type="ECO:0000256" key="5">
    <source>
        <dbReference type="PROSITE-ProRule" id="PRU00808"/>
    </source>
</evidence>
<comment type="subunit">
    <text evidence="6">The 20S proteasome core is composed of 28 subunits that are arranged in four stacked rings, resulting in a barrel-shaped structure. The two end rings are each formed by seven alpha subunits, and the two central rings are each formed by seven beta subunits.</text>
</comment>
<dbReference type="InterPro" id="IPR050115">
    <property type="entry name" value="Proteasome_alpha"/>
</dbReference>
<dbReference type="GO" id="GO:0019773">
    <property type="term" value="C:proteasome core complex, alpha-subunit complex"/>
    <property type="evidence" value="ECO:0007669"/>
    <property type="project" value="UniProtKB-UniRule"/>
</dbReference>
<dbReference type="GO" id="GO:0006511">
    <property type="term" value="P:ubiquitin-dependent protein catabolic process"/>
    <property type="evidence" value="ECO:0007669"/>
    <property type="project" value="InterPro"/>
</dbReference>
<dbReference type="Gene3D" id="3.60.20.10">
    <property type="entry name" value="Glutamine Phosphoribosylpyrophosphate, subunit 1, domain 1"/>
    <property type="match status" value="1"/>
</dbReference>
<evidence type="ECO:0000256" key="2">
    <source>
        <dbReference type="ARBA" id="ARBA00022490"/>
    </source>
</evidence>
<evidence type="ECO:0000256" key="1">
    <source>
        <dbReference type="ARBA" id="ARBA00002000"/>
    </source>
</evidence>
<keyword evidence="3 5" id="KW-0647">Proteasome</keyword>
<comment type="similarity">
    <text evidence="5 6">Belongs to the peptidase T1A family.</text>
</comment>
<dbReference type="GO" id="GO:0005737">
    <property type="term" value="C:cytoplasm"/>
    <property type="evidence" value="ECO:0007669"/>
    <property type="project" value="UniProtKB-SubCell"/>
</dbReference>
<dbReference type="PANTHER" id="PTHR11599">
    <property type="entry name" value="PROTEASOME SUBUNIT ALPHA/BETA"/>
    <property type="match status" value="1"/>
</dbReference>
<dbReference type="FunFam" id="3.60.20.10:FF:000036">
    <property type="entry name" value="Proteasome subunit alpha type"/>
    <property type="match status" value="1"/>
</dbReference>